<evidence type="ECO:0000256" key="2">
    <source>
        <dbReference type="ARBA" id="ARBA00023136"/>
    </source>
</evidence>
<dbReference type="InterPro" id="IPR036942">
    <property type="entry name" value="Beta-barrel_TonB_sf"/>
</dbReference>
<feature type="signal peptide" evidence="4">
    <location>
        <begin position="1"/>
        <end position="31"/>
    </location>
</feature>
<feature type="domain" description="TonB-dependent receptor plug" evidence="5">
    <location>
        <begin position="61"/>
        <end position="182"/>
    </location>
</feature>
<dbReference type="SUPFAM" id="SSF56935">
    <property type="entry name" value="Porins"/>
    <property type="match status" value="1"/>
</dbReference>
<dbReference type="InterPro" id="IPR012910">
    <property type="entry name" value="Plug_dom"/>
</dbReference>
<sequence length="1094" mass="120532">MLHARDFMKLDFKLLTSLFIFASLISFQAIAQESVVEEDEEDEEVVEEIVVTGSRIARDPNELAQPITIISGEEYRNRGYTNAAQALTDLPGVGTVNSLSGDQSGLSAGQQIAANFDLGSDRTLTLVNGRRFVGSQVPGSFVSAGSGNAVDLNNIPAALIDRVEVLPVGGAAVYGADAIAGVINFILKDDFEGAEFNVNQYDYAGMATDNQMNFTVGGNFADGRGNVVLNAQFESIDQVFYDQANDRLYNCESGFFFRNPADSGQQMYAVSGTVYPLALPESWHFGKANAQGQRSFGDNGGNLCPTLVSNPVEGLLTVYGYNEVGDPNCFGIPNYWCGALPDGNFYRFDGPGNLAIMDPGVPYGRYYFTRGSDIFDIQKNRVLRSGFERRNLTGFLNYDLNDSNRFYMDFFTNDYFAEDDGSSSSAHYSDYYFGAVDSDNCNAGGNCYSPLASIPIDFDDPFLTPNSRSILSANGFGTGDTLYMQRLWSDLAPTLRGDGFDNESNVQFYTTGFEGEFGLLGLDLEYDTGFSWGETRVISNEPFVVAARWAASLDYGINPNTGQIDCRFNYDPDYQLPATGLQDSDYSTLGGGVGLGSPGDCAPFNPMGFNNPDNAAAKEYFTGNTSYGGTINQQSYWGQVSGQLPAFFESQNFGGPIDFVLGFDNRKESAEYVSDPMAYFAVTIRGSAQQGSGGQYKVSSNFLEVSLPIIQDLPFAEEVRLDYGTRTLENSNVSRTNEYDVSATSLFWRVNSDFALRASDQTTTKSPNLLDLYGPRNPTFQQALDPCDARYSNDGDFPANRRANCIADGIDPDNFRSFVAGGTVQGSAGGNPNLLDEQGETTSFGLVFTPTYDFLEPFGNFSLAVDLIEIYLTDYVTTFSLQDFMEACYDAASFPNNFCLNFQRDGDGQVIDFQVGAGNSGVIDFGTYVYRLSWDHNVASMFGLRRDFGDVGLTWRGYQQTSRNQADSGDPADLVDRTGWASDPEWLWDLNASWAFNNVYAYYQVNYVDGGWINKSQTDTREDYYLGVNGQVINQFDSYWTDLVGVAYNFDDRLSFTVRVNNPLDHDGSESRYQTERGLNFVGRTVTTSFTYRF</sequence>
<feature type="chain" id="PRO_5021748544" description="TonB-dependent receptor plug domain-containing protein" evidence="4">
    <location>
        <begin position="32"/>
        <end position="1094"/>
    </location>
</feature>
<evidence type="ECO:0000256" key="3">
    <source>
        <dbReference type="ARBA" id="ARBA00023237"/>
    </source>
</evidence>
<dbReference type="EMBL" id="SHBE01000010">
    <property type="protein sequence ID" value="RZO25792.1"/>
    <property type="molecule type" value="Genomic_DNA"/>
</dbReference>
<evidence type="ECO:0000256" key="1">
    <source>
        <dbReference type="ARBA" id="ARBA00004442"/>
    </source>
</evidence>
<protein>
    <recommendedName>
        <fullName evidence="5">TonB-dependent receptor plug domain-containing protein</fullName>
    </recommendedName>
</protein>
<organism evidence="6 7">
    <name type="scientific">SAR86 cluster bacterium</name>
    <dbReference type="NCBI Taxonomy" id="2030880"/>
    <lineage>
        <taxon>Bacteria</taxon>
        <taxon>Pseudomonadati</taxon>
        <taxon>Pseudomonadota</taxon>
        <taxon>Gammaproteobacteria</taxon>
        <taxon>SAR86 cluster</taxon>
    </lineage>
</organism>
<evidence type="ECO:0000259" key="5">
    <source>
        <dbReference type="Pfam" id="PF07715"/>
    </source>
</evidence>
<dbReference type="Pfam" id="PF07715">
    <property type="entry name" value="Plug"/>
    <property type="match status" value="1"/>
</dbReference>
<name>A0A520MX34_9GAMM</name>
<dbReference type="GO" id="GO:0009279">
    <property type="term" value="C:cell outer membrane"/>
    <property type="evidence" value="ECO:0007669"/>
    <property type="project" value="UniProtKB-SubCell"/>
</dbReference>
<comment type="subcellular location">
    <subcellularLocation>
        <location evidence="1">Cell outer membrane</location>
    </subcellularLocation>
</comment>
<keyword evidence="3" id="KW-0998">Cell outer membrane</keyword>
<proteinExistence type="predicted"/>
<evidence type="ECO:0000313" key="6">
    <source>
        <dbReference type="EMBL" id="RZO25792.1"/>
    </source>
</evidence>
<dbReference type="Gene3D" id="2.40.170.20">
    <property type="entry name" value="TonB-dependent receptor, beta-barrel domain"/>
    <property type="match status" value="1"/>
</dbReference>
<keyword evidence="2" id="KW-0472">Membrane</keyword>
<comment type="caution">
    <text evidence="6">The sequence shown here is derived from an EMBL/GenBank/DDBJ whole genome shotgun (WGS) entry which is preliminary data.</text>
</comment>
<dbReference type="Proteomes" id="UP000315825">
    <property type="component" value="Unassembled WGS sequence"/>
</dbReference>
<dbReference type="PANTHER" id="PTHR47234:SF2">
    <property type="entry name" value="TONB-DEPENDENT RECEPTOR"/>
    <property type="match status" value="1"/>
</dbReference>
<dbReference type="AlphaFoldDB" id="A0A520MX34"/>
<gene>
    <name evidence="6" type="ORF">EVA92_04510</name>
</gene>
<reference evidence="6 7" key="1">
    <citation type="submission" date="2019-02" db="EMBL/GenBank/DDBJ databases">
        <title>Prokaryotic population dynamics and viral predation in marine succession experiment using metagenomics: the confinement effect.</title>
        <authorList>
            <person name="Haro-Moreno J.M."/>
            <person name="Rodriguez-Valera F."/>
            <person name="Lopez-Perez M."/>
        </authorList>
    </citation>
    <scope>NUCLEOTIDE SEQUENCE [LARGE SCALE GENOMIC DNA]</scope>
    <source>
        <strain evidence="6">MED-G159</strain>
    </source>
</reference>
<keyword evidence="4" id="KW-0732">Signal</keyword>
<evidence type="ECO:0000313" key="7">
    <source>
        <dbReference type="Proteomes" id="UP000315825"/>
    </source>
</evidence>
<accession>A0A520MX34</accession>
<dbReference type="InterPro" id="IPR037066">
    <property type="entry name" value="Plug_dom_sf"/>
</dbReference>
<evidence type="ECO:0000256" key="4">
    <source>
        <dbReference type="SAM" id="SignalP"/>
    </source>
</evidence>
<dbReference type="PANTHER" id="PTHR47234">
    <property type="match status" value="1"/>
</dbReference>
<dbReference type="Gene3D" id="2.170.130.10">
    <property type="entry name" value="TonB-dependent receptor, plug domain"/>
    <property type="match status" value="1"/>
</dbReference>